<dbReference type="EMBL" id="ML987209">
    <property type="protein sequence ID" value="KAF2241953.1"/>
    <property type="molecule type" value="Genomic_DNA"/>
</dbReference>
<dbReference type="OrthoDB" id="1022638at2759"/>
<organism evidence="2 3">
    <name type="scientific">Trematosphaeria pertusa</name>
    <dbReference type="NCBI Taxonomy" id="390896"/>
    <lineage>
        <taxon>Eukaryota</taxon>
        <taxon>Fungi</taxon>
        <taxon>Dikarya</taxon>
        <taxon>Ascomycota</taxon>
        <taxon>Pezizomycotina</taxon>
        <taxon>Dothideomycetes</taxon>
        <taxon>Pleosporomycetidae</taxon>
        <taxon>Pleosporales</taxon>
        <taxon>Massarineae</taxon>
        <taxon>Trematosphaeriaceae</taxon>
        <taxon>Trematosphaeria</taxon>
    </lineage>
</organism>
<dbReference type="Proteomes" id="UP000800094">
    <property type="component" value="Unassembled WGS sequence"/>
</dbReference>
<dbReference type="SUPFAM" id="SSF54695">
    <property type="entry name" value="POZ domain"/>
    <property type="match status" value="1"/>
</dbReference>
<dbReference type="PANTHER" id="PTHR47843">
    <property type="entry name" value="BTB DOMAIN-CONTAINING PROTEIN-RELATED"/>
    <property type="match status" value="1"/>
</dbReference>
<reference evidence="2" key="1">
    <citation type="journal article" date="2020" name="Stud. Mycol.">
        <title>101 Dothideomycetes genomes: a test case for predicting lifestyles and emergence of pathogens.</title>
        <authorList>
            <person name="Haridas S."/>
            <person name="Albert R."/>
            <person name="Binder M."/>
            <person name="Bloem J."/>
            <person name="Labutti K."/>
            <person name="Salamov A."/>
            <person name="Andreopoulos B."/>
            <person name="Baker S."/>
            <person name="Barry K."/>
            <person name="Bills G."/>
            <person name="Bluhm B."/>
            <person name="Cannon C."/>
            <person name="Castanera R."/>
            <person name="Culley D."/>
            <person name="Daum C."/>
            <person name="Ezra D."/>
            <person name="Gonzalez J."/>
            <person name="Henrissat B."/>
            <person name="Kuo A."/>
            <person name="Liang C."/>
            <person name="Lipzen A."/>
            <person name="Lutzoni F."/>
            <person name="Magnuson J."/>
            <person name="Mondo S."/>
            <person name="Nolan M."/>
            <person name="Ohm R."/>
            <person name="Pangilinan J."/>
            <person name="Park H.-J."/>
            <person name="Ramirez L."/>
            <person name="Alfaro M."/>
            <person name="Sun H."/>
            <person name="Tritt A."/>
            <person name="Yoshinaga Y."/>
            <person name="Zwiers L.-H."/>
            <person name="Turgeon B."/>
            <person name="Goodwin S."/>
            <person name="Spatafora J."/>
            <person name="Crous P."/>
            <person name="Grigoriev I."/>
        </authorList>
    </citation>
    <scope>NUCLEOTIDE SEQUENCE</scope>
    <source>
        <strain evidence="2">CBS 122368</strain>
    </source>
</reference>
<keyword evidence="3" id="KW-1185">Reference proteome</keyword>
<dbReference type="AlphaFoldDB" id="A0A6A6HWK6"/>
<evidence type="ECO:0000259" key="1">
    <source>
        <dbReference type="PROSITE" id="PS50097"/>
    </source>
</evidence>
<dbReference type="CDD" id="cd18186">
    <property type="entry name" value="BTB_POZ_ZBTB_KLHL-like"/>
    <property type="match status" value="1"/>
</dbReference>
<dbReference type="InterPro" id="IPR000210">
    <property type="entry name" value="BTB/POZ_dom"/>
</dbReference>
<dbReference type="PROSITE" id="PS50097">
    <property type="entry name" value="BTB"/>
    <property type="match status" value="1"/>
</dbReference>
<gene>
    <name evidence="2" type="ORF">BU26DRAFT_391005</name>
</gene>
<dbReference type="Gene3D" id="3.30.710.10">
    <property type="entry name" value="Potassium Channel Kv1.1, Chain A"/>
    <property type="match status" value="1"/>
</dbReference>
<feature type="non-terminal residue" evidence="2">
    <location>
        <position position="192"/>
    </location>
</feature>
<dbReference type="Pfam" id="PF00651">
    <property type="entry name" value="BTB"/>
    <property type="match status" value="1"/>
</dbReference>
<proteinExistence type="predicted"/>
<dbReference type="PANTHER" id="PTHR47843:SF2">
    <property type="entry name" value="BTB DOMAIN-CONTAINING PROTEIN"/>
    <property type="match status" value="1"/>
</dbReference>
<accession>A0A6A6HWK6</accession>
<dbReference type="RefSeq" id="XP_033676957.1">
    <property type="nucleotide sequence ID" value="XM_033822699.1"/>
</dbReference>
<dbReference type="InterPro" id="IPR011333">
    <property type="entry name" value="SKP1/BTB/POZ_sf"/>
</dbReference>
<feature type="non-terminal residue" evidence="2">
    <location>
        <position position="1"/>
    </location>
</feature>
<evidence type="ECO:0000313" key="2">
    <source>
        <dbReference type="EMBL" id="KAF2241953.1"/>
    </source>
</evidence>
<name>A0A6A6HWK6_9PLEO</name>
<sequence length="192" mass="22309">IEVRLGEGEQAQSIWVHKDLICSRSAFFSKALNGNWKEAEEKVVKLPEDDVEIFELYVQLLYTGLLPEKEKEVSEEEKPIDYHLVSEYKQLCKLYVFCDKVQDVFSKNKIVDAIIEATEEKQKDGLERYPSSTCISLIYDGTTRSSAMRRLLVDFYIEQGWSKWLGEKDAEVLPKDFLFDVAQGMLERRARP</sequence>
<dbReference type="GeneID" id="54576029"/>
<protein>
    <recommendedName>
        <fullName evidence="1">BTB domain-containing protein</fullName>
    </recommendedName>
</protein>
<evidence type="ECO:0000313" key="3">
    <source>
        <dbReference type="Proteomes" id="UP000800094"/>
    </source>
</evidence>
<feature type="domain" description="BTB" evidence="1">
    <location>
        <begin position="1"/>
        <end position="70"/>
    </location>
</feature>